<dbReference type="EMBL" id="CADEHS020000518">
    <property type="protein sequence ID" value="CAG9953081.1"/>
    <property type="molecule type" value="Genomic_DNA"/>
</dbReference>
<evidence type="ECO:0000313" key="2">
    <source>
        <dbReference type="Proteomes" id="UP000836387"/>
    </source>
</evidence>
<name>A0ACA9UI76_BIOOC</name>
<reference evidence="1" key="2">
    <citation type="submission" date="2021-10" db="EMBL/GenBank/DDBJ databases">
        <authorList>
            <person name="Piombo E."/>
        </authorList>
    </citation>
    <scope>NUCLEOTIDE SEQUENCE</scope>
</reference>
<proteinExistence type="predicted"/>
<evidence type="ECO:0000313" key="1">
    <source>
        <dbReference type="EMBL" id="CAG9953081.1"/>
    </source>
</evidence>
<accession>A0ACA9UI76</accession>
<sequence>MDRQHPISPLAVVGISCRLPGGANDTDKLWDLLKDGVDAWSPVPEDRFNESAFYHPSPDDPNGSNNHRGGHFIDANISSFDASFFRISPQQAAVMDPQQRILLEMTYEALESAGMPREQYRGSNTGVFGALFITDFDRNMLKDTIGKSPYTLLGNEEAILTNRISHALDLHGPSLTLDTGCSGGIVALHQACNALRSGECETAIIVSGNITLSPDHTAEMANLHFLNSNGRSYPFDSRGDGYGRGEGFVVIILKCMQDAIDGRFPVQAVIRSTAINQDGYTPEGITYPNSKAQEDLIRYTYARAGLRPQDVSYIEAHGTGTVAGDFQELSAISNTFTGADRSLPLFVGSIKGNIGHTENTSGLAGLLKSILVLQHKEIPPLACFEKPKPGLPLDHINLPTTLSPLPQESGRLSLVSVNSFGFGGTNGHAILEEAPKAAVSSADCSSNSSPLPFHFSADCKESLLAIMRNHQSWLRRHQDASLVDISYTLCERRTAFPWRFSCVAETHAQLAQKLADGAADSIQATPSKKTSVAYVFTGQGAQWIGMGRELMMEENGTVSAFCASIHASTKILLALGATWNLEVALSGTGAEAELINTAELAQPVTTALQRHVPETSLTLPMDFALISLLRSQGIKPDVVIGHSSGEIAAAYTAGYLSHHAALAVAFHRGFMAQTAKSKDWPAGGMMSVGLGENEATELLQGLQSGKAVTACVNSPSNVTISGDAAALDEISSILQANGNGTFHRRLAVDTAYHSHHMQAVAEDYRTRLVELEHMEPEETTERPLFISSVTGVAKSSEFGIQYWIDNLVSPVRFCDAVQSASRDFYSASQRNSHVFFVEIGPHPALAGPVRQSLGALPGRSFDFDYSSVLQRKSNAVVSALSLLGRFFERGVPIASGAFVDLTPRLSTARVCPDLPSYAWDHFVDHWREFRHSSEHRFRRHPYHDLLGVRIPGSAGNEPQWRHVIGLDTLPWLADHIIDGLSIFPGSGYMCMAAEGVRQIKMDSHPTKKLESLVFRQVSFLRALVIPTSGQVELYLRFKPRTTIGLDFSFSISTLCDDQWNENCTGLIEGLFVDELLETVQDAAQAARAEPVHVHGHALPASQLYETLKIAGNAYGPTFAAIRSYKYTSDDELQATATVAVPDVAATMRARYQQPHLIHPTTLDAILHTSLPVAEKRLGSGSIMPVYIEELLVSATSELPTEPGFELEVKTKISSGHFRTAYTDFSVTAGNIPVMMISGAEMRKVGGSAEDASQITAEEQRPACFQVEWGADQEFLRAEDMQVNPSLEQLLGHIAFKTPGLSVLDIGPSRRANSISVVDVIQGHRGSVSIYDMVEPAAEPHSVNGVNGHRTDILERIKQSLRSSAYDVILITDSEWIHAASSLLKPGGVLIPTLELTDEFPSISSVPMKSQLCFWDNDLNLSIAMLRPSSEQILAKSNTVQVISHSEESSLSPWARNLVDTLPSYRVGIEGAPTTLNSMAVAASATSDKTTLVIEDQSTAILSDEKYFEAGISLLKQPARVVWISSEKDVRMHQITGVIRTAHAENDNLHATTIHVGSETPSGSRFHELVAFAISKVGDSNREREYRVLDNGTIMVPRLRAHDGYTNAIRAELSDTCEITERPITDISRPVRLHVSDDREINGPCFSEEQPPSARALAPDEVQLAVEYMSLAKSYHSIQLCEYVGTVARIGSSVNHFTIGDTVVALGSSMGSSHPYIPRAHVARLPMGVPPAKASALLLNAMAATYLLRELAKLSLGDAVLIHGAATAAGRAAISAAKAIGLRITCTAADSVDAKCLQEREGFLKGDIFVTRPSFSRLSAEQVFSIAVDAVIIATEDSLPVEIMRHLRPGGSVILTDSFSHQKSMTTLPGKLPSNATVYHCNIDELLAACPQKISSLLPDAVAVLSTISLDGLDILVNDVSKTPEVLKLLDSNMYSKAVIQVNADSKTSVRAMKSFMWQGQEATFVVSGGLGDLGQRCLKILANRGARSLVTFSRSFLTPEKLQCLERALEDIQPGCRLYCIECDISIENNVKEAAQKIKDLGLPPVYGIIQSSTVLRDSTLETISFADYQLTSQIKVDGSIHLYNAMSSPSLKFFISMSSVVAVVGTSGQANYSAGNVAQDIMSQIHRGDSCHFTSLNIGWVEDSHLTSDFDVRKNAILRAGLTPVGPESLYKYLDYSFASSATEDHVSQIVIGIEPRVIAQSIATNGTVYSPMFSHVLHGITDSTEPKRETTAQNFAQVAASGDIDIIIDFIATRFTIQLAKLIYADPSTIDRYRTSLLALGLDSLIAIELRNWIQREFDTRLQSSEIFAHQDVYTLAEKIAARSQVVSGLEFEI</sequence>
<keyword evidence="2" id="KW-1185">Reference proteome</keyword>
<comment type="caution">
    <text evidence="1">The sequence shown here is derived from an EMBL/GenBank/DDBJ whole genome shotgun (WGS) entry which is preliminary data.</text>
</comment>
<reference evidence="1" key="1">
    <citation type="submission" date="2020-04" db="EMBL/GenBank/DDBJ databases">
        <authorList>
            <person name="Broberg M."/>
        </authorList>
    </citation>
    <scope>NUCLEOTIDE SEQUENCE</scope>
</reference>
<protein>
    <submittedName>
        <fullName evidence="1">Uncharacterized protein</fullName>
    </submittedName>
</protein>
<gene>
    <name evidence="1" type="ORF">CRV2_00014240</name>
</gene>
<dbReference type="Proteomes" id="UP000836387">
    <property type="component" value="Unassembled WGS sequence"/>
</dbReference>
<organism evidence="1 2">
    <name type="scientific">Clonostachys rosea f. rosea IK726</name>
    <dbReference type="NCBI Taxonomy" id="1349383"/>
    <lineage>
        <taxon>Eukaryota</taxon>
        <taxon>Fungi</taxon>
        <taxon>Dikarya</taxon>
        <taxon>Ascomycota</taxon>
        <taxon>Pezizomycotina</taxon>
        <taxon>Sordariomycetes</taxon>
        <taxon>Hypocreomycetidae</taxon>
        <taxon>Hypocreales</taxon>
        <taxon>Bionectriaceae</taxon>
        <taxon>Clonostachys</taxon>
    </lineage>
</organism>